<dbReference type="GO" id="GO:0008477">
    <property type="term" value="F:purine nucleosidase activity"/>
    <property type="evidence" value="ECO:0007669"/>
    <property type="project" value="TreeGrafter"/>
</dbReference>
<evidence type="ECO:0000259" key="3">
    <source>
        <dbReference type="Pfam" id="PF01156"/>
    </source>
</evidence>
<dbReference type="EC" id="3.2.-.-" evidence="4"/>
<dbReference type="InterPro" id="IPR015910">
    <property type="entry name" value="I/U_nuclsd_hydro_CS"/>
</dbReference>
<dbReference type="AlphaFoldDB" id="A0A1V4IK50"/>
<dbReference type="GO" id="GO:0005829">
    <property type="term" value="C:cytosol"/>
    <property type="evidence" value="ECO:0007669"/>
    <property type="project" value="TreeGrafter"/>
</dbReference>
<dbReference type="GO" id="GO:0006152">
    <property type="term" value="P:purine nucleoside catabolic process"/>
    <property type="evidence" value="ECO:0007669"/>
    <property type="project" value="TreeGrafter"/>
</dbReference>
<comment type="caution">
    <text evidence="4">The sequence shown here is derived from an EMBL/GenBank/DDBJ whole genome shotgun (WGS) entry which is preliminary data.</text>
</comment>
<gene>
    <name evidence="4" type="primary">rihA</name>
    <name evidence="4" type="ORF">CLORY_29310</name>
</gene>
<dbReference type="PANTHER" id="PTHR12304:SF4">
    <property type="entry name" value="URIDINE NUCLEOSIDASE"/>
    <property type="match status" value="1"/>
</dbReference>
<dbReference type="InterPro" id="IPR036452">
    <property type="entry name" value="Ribo_hydro-like"/>
</dbReference>
<dbReference type="GO" id="GO:0045437">
    <property type="term" value="F:uridine nucleosidase activity"/>
    <property type="evidence" value="ECO:0007669"/>
    <property type="project" value="UniProtKB-ARBA"/>
</dbReference>
<dbReference type="Gene3D" id="3.90.245.10">
    <property type="entry name" value="Ribonucleoside hydrolase-like"/>
    <property type="match status" value="1"/>
</dbReference>
<organism evidence="4 5">
    <name type="scientific">Clostridium oryzae</name>
    <dbReference type="NCBI Taxonomy" id="1450648"/>
    <lineage>
        <taxon>Bacteria</taxon>
        <taxon>Bacillati</taxon>
        <taxon>Bacillota</taxon>
        <taxon>Clostridia</taxon>
        <taxon>Eubacteriales</taxon>
        <taxon>Clostridiaceae</taxon>
        <taxon>Clostridium</taxon>
    </lineage>
</organism>
<keyword evidence="1 4" id="KW-0378">Hydrolase</keyword>
<dbReference type="PANTHER" id="PTHR12304">
    <property type="entry name" value="INOSINE-URIDINE PREFERRING NUCLEOSIDE HYDROLASE"/>
    <property type="match status" value="1"/>
</dbReference>
<dbReference type="OrthoDB" id="9797882at2"/>
<dbReference type="EMBL" id="MZGV01000034">
    <property type="protein sequence ID" value="OPJ60210.1"/>
    <property type="molecule type" value="Genomic_DNA"/>
</dbReference>
<sequence length="313" mass="34180">MRRIIIDCDPGHDDAIAILLALAHPDKFKIEGITTVGGNHNVDKITDNLLKLLTLVDKDIKVAKGAKSPLVCPLVTGEEAHGGTGMDGHNLSDIKFKPIAKGAVEFMKDIITEASEKITLIAIGPLTNIAMLFSTFPEVKEKVELISLMGGGINEGNKTAAAEFNIYVDPEAAKIVFDSGIPIVMSGLDVTNKAQMYYTEFKRLKGKGKVSAFVNDLLDFYSIFSRKFGYDKGSALHDPCAIAYLLNPDIFTAKKYHIDIETTGTVTRGMTVADRRKLPEGRLNANVLLDLDREAFVNMIFNALDILDTECNS</sequence>
<dbReference type="CDD" id="cd02651">
    <property type="entry name" value="nuc_hydro_IU_UC_XIUA"/>
    <property type="match status" value="1"/>
</dbReference>
<feature type="domain" description="Inosine/uridine-preferring nucleoside hydrolase" evidence="3">
    <location>
        <begin position="4"/>
        <end position="297"/>
    </location>
</feature>
<dbReference type="RefSeq" id="WP_079425750.1">
    <property type="nucleotide sequence ID" value="NZ_MZGV01000034.1"/>
</dbReference>
<name>A0A1V4IK50_9CLOT</name>
<proteinExistence type="predicted"/>
<evidence type="ECO:0000256" key="1">
    <source>
        <dbReference type="ARBA" id="ARBA00022801"/>
    </source>
</evidence>
<keyword evidence="5" id="KW-1185">Reference proteome</keyword>
<evidence type="ECO:0000256" key="2">
    <source>
        <dbReference type="ARBA" id="ARBA00023295"/>
    </source>
</evidence>
<keyword evidence="2 4" id="KW-0326">Glycosidase</keyword>
<evidence type="ECO:0000313" key="4">
    <source>
        <dbReference type="EMBL" id="OPJ60210.1"/>
    </source>
</evidence>
<dbReference type="Proteomes" id="UP000190080">
    <property type="component" value="Unassembled WGS sequence"/>
</dbReference>
<dbReference type="SUPFAM" id="SSF53590">
    <property type="entry name" value="Nucleoside hydrolase"/>
    <property type="match status" value="1"/>
</dbReference>
<evidence type="ECO:0000313" key="5">
    <source>
        <dbReference type="Proteomes" id="UP000190080"/>
    </source>
</evidence>
<dbReference type="STRING" id="1450648.CLORY_29310"/>
<dbReference type="InterPro" id="IPR023186">
    <property type="entry name" value="IUNH"/>
</dbReference>
<dbReference type="InterPro" id="IPR001910">
    <property type="entry name" value="Inosine/uridine_hydrolase_dom"/>
</dbReference>
<dbReference type="PROSITE" id="PS01247">
    <property type="entry name" value="IUNH"/>
    <property type="match status" value="1"/>
</dbReference>
<accession>A0A1V4IK50</accession>
<reference evidence="4 5" key="1">
    <citation type="submission" date="2017-03" db="EMBL/GenBank/DDBJ databases">
        <title>Genome sequence of Clostridium oryzae DSM 28571.</title>
        <authorList>
            <person name="Poehlein A."/>
            <person name="Daniel R."/>
        </authorList>
    </citation>
    <scope>NUCLEOTIDE SEQUENCE [LARGE SCALE GENOMIC DNA]</scope>
    <source>
        <strain evidence="4 5">DSM 28571</strain>
    </source>
</reference>
<dbReference type="Pfam" id="PF01156">
    <property type="entry name" value="IU_nuc_hydro"/>
    <property type="match status" value="1"/>
</dbReference>
<protein>
    <submittedName>
        <fullName evidence="4">Pyrimidine-specific ribonucleoside hydrolase RihA</fullName>
        <ecNumber evidence="4">3.2.-.-</ecNumber>
    </submittedName>
</protein>